<proteinExistence type="predicted"/>
<name>A0A841LCK1_9SPHN</name>
<dbReference type="InterPro" id="IPR009081">
    <property type="entry name" value="PP-bd_ACP"/>
</dbReference>
<dbReference type="AlphaFoldDB" id="A0A841LCK1"/>
<evidence type="ECO:0000313" key="3">
    <source>
        <dbReference type="Proteomes" id="UP000538147"/>
    </source>
</evidence>
<accession>A0A841LCK1</accession>
<dbReference type="Gene3D" id="1.10.1200.10">
    <property type="entry name" value="ACP-like"/>
    <property type="match status" value="1"/>
</dbReference>
<dbReference type="SUPFAM" id="SSF47336">
    <property type="entry name" value="ACP-like"/>
    <property type="match status" value="1"/>
</dbReference>
<sequence length="80" mass="8860">MDETQVLAKFRDVFADVMDIDDPEIGMESTAKDFEEWDSLSNIRLVVAVERAFGTRFSNADIEGFSCVGDLVRALVARAG</sequence>
<dbReference type="PROSITE" id="PS50075">
    <property type="entry name" value="CARRIER"/>
    <property type="match status" value="1"/>
</dbReference>
<reference evidence="2 3" key="1">
    <citation type="submission" date="2020-08" db="EMBL/GenBank/DDBJ databases">
        <title>Genomic Encyclopedia of Type Strains, Phase IV (KMG-IV): sequencing the most valuable type-strain genomes for metagenomic binning, comparative biology and taxonomic classification.</title>
        <authorList>
            <person name="Goeker M."/>
        </authorList>
    </citation>
    <scope>NUCLEOTIDE SEQUENCE [LARGE SCALE GENOMIC DNA]</scope>
    <source>
        <strain evidence="2 3">DSM 102189</strain>
    </source>
</reference>
<keyword evidence="3" id="KW-1185">Reference proteome</keyword>
<gene>
    <name evidence="2" type="ORF">FHS79_001024</name>
</gene>
<dbReference type="RefSeq" id="WP_184196368.1">
    <property type="nucleotide sequence ID" value="NZ_JACIIV010000006.1"/>
</dbReference>
<evidence type="ECO:0000313" key="2">
    <source>
        <dbReference type="EMBL" id="MBB6226862.1"/>
    </source>
</evidence>
<dbReference type="InterPro" id="IPR036736">
    <property type="entry name" value="ACP-like_sf"/>
</dbReference>
<protein>
    <submittedName>
        <fullName evidence="2">Acyl carrier protein</fullName>
    </submittedName>
</protein>
<evidence type="ECO:0000259" key="1">
    <source>
        <dbReference type="PROSITE" id="PS50075"/>
    </source>
</evidence>
<dbReference type="EMBL" id="JACIIV010000006">
    <property type="protein sequence ID" value="MBB6226862.1"/>
    <property type="molecule type" value="Genomic_DNA"/>
</dbReference>
<organism evidence="2 3">
    <name type="scientific">Polymorphobacter multimanifer</name>
    <dbReference type="NCBI Taxonomy" id="1070431"/>
    <lineage>
        <taxon>Bacteria</taxon>
        <taxon>Pseudomonadati</taxon>
        <taxon>Pseudomonadota</taxon>
        <taxon>Alphaproteobacteria</taxon>
        <taxon>Sphingomonadales</taxon>
        <taxon>Sphingosinicellaceae</taxon>
        <taxon>Polymorphobacter</taxon>
    </lineage>
</organism>
<feature type="domain" description="Carrier" evidence="1">
    <location>
        <begin position="1"/>
        <end position="79"/>
    </location>
</feature>
<dbReference type="Proteomes" id="UP000538147">
    <property type="component" value="Unassembled WGS sequence"/>
</dbReference>
<comment type="caution">
    <text evidence="2">The sequence shown here is derived from an EMBL/GenBank/DDBJ whole genome shotgun (WGS) entry which is preliminary data.</text>
</comment>
<dbReference type="Pfam" id="PF00550">
    <property type="entry name" value="PP-binding"/>
    <property type="match status" value="1"/>
</dbReference>